<dbReference type="PROSITE" id="PS50102">
    <property type="entry name" value="RRM"/>
    <property type="match status" value="4"/>
</dbReference>
<dbReference type="SUPFAM" id="SSF54928">
    <property type="entry name" value="RNA-binding domain, RBD"/>
    <property type="match status" value="3"/>
</dbReference>
<dbReference type="InterPro" id="IPR000504">
    <property type="entry name" value="RRM_dom"/>
</dbReference>
<evidence type="ECO:0000256" key="3">
    <source>
        <dbReference type="ARBA" id="ARBA00022884"/>
    </source>
</evidence>
<feature type="compositionally biased region" description="Basic and acidic residues" evidence="6">
    <location>
        <begin position="854"/>
        <end position="879"/>
    </location>
</feature>
<reference evidence="8" key="2">
    <citation type="submission" date="2023-05" db="EMBL/GenBank/DDBJ databases">
        <authorList>
            <person name="Schelkunov M.I."/>
        </authorList>
    </citation>
    <scope>NUCLEOTIDE SEQUENCE</scope>
    <source>
        <strain evidence="8">Hsosn_3</strain>
        <tissue evidence="8">Leaf</tissue>
    </source>
</reference>
<feature type="compositionally biased region" description="Basic and acidic residues" evidence="6">
    <location>
        <begin position="146"/>
        <end position="160"/>
    </location>
</feature>
<feature type="compositionally biased region" description="Acidic residues" evidence="6">
    <location>
        <begin position="431"/>
        <end position="479"/>
    </location>
</feature>
<evidence type="ECO:0000259" key="7">
    <source>
        <dbReference type="PROSITE" id="PS50102"/>
    </source>
</evidence>
<feature type="compositionally biased region" description="Basic and acidic residues" evidence="6">
    <location>
        <begin position="108"/>
        <end position="129"/>
    </location>
</feature>
<dbReference type="SMART" id="SM00360">
    <property type="entry name" value="RRM"/>
    <property type="match status" value="4"/>
</dbReference>
<keyword evidence="9" id="KW-1185">Reference proteome</keyword>
<organism evidence="8 9">
    <name type="scientific">Heracleum sosnowskyi</name>
    <dbReference type="NCBI Taxonomy" id="360622"/>
    <lineage>
        <taxon>Eukaryota</taxon>
        <taxon>Viridiplantae</taxon>
        <taxon>Streptophyta</taxon>
        <taxon>Embryophyta</taxon>
        <taxon>Tracheophyta</taxon>
        <taxon>Spermatophyta</taxon>
        <taxon>Magnoliopsida</taxon>
        <taxon>eudicotyledons</taxon>
        <taxon>Gunneridae</taxon>
        <taxon>Pentapetalae</taxon>
        <taxon>asterids</taxon>
        <taxon>campanulids</taxon>
        <taxon>Apiales</taxon>
        <taxon>Apiaceae</taxon>
        <taxon>Apioideae</taxon>
        <taxon>apioid superclade</taxon>
        <taxon>Tordylieae</taxon>
        <taxon>Tordyliinae</taxon>
        <taxon>Heracleum</taxon>
    </lineage>
</organism>
<comment type="caution">
    <text evidence="8">The sequence shown here is derived from an EMBL/GenBank/DDBJ whole genome shotgun (WGS) entry which is preliminary data.</text>
</comment>
<evidence type="ECO:0000313" key="8">
    <source>
        <dbReference type="EMBL" id="KAK1352221.1"/>
    </source>
</evidence>
<evidence type="ECO:0000256" key="2">
    <source>
        <dbReference type="ARBA" id="ARBA00022737"/>
    </source>
</evidence>
<feature type="compositionally biased region" description="Low complexity" evidence="6">
    <location>
        <begin position="840"/>
        <end position="852"/>
    </location>
</feature>
<feature type="compositionally biased region" description="Basic and acidic residues" evidence="6">
    <location>
        <begin position="920"/>
        <end position="946"/>
    </location>
</feature>
<feature type="domain" description="RRM" evidence="7">
    <location>
        <begin position="320"/>
        <end position="416"/>
    </location>
</feature>
<feature type="domain" description="RRM" evidence="7">
    <location>
        <begin position="578"/>
        <end position="661"/>
    </location>
</feature>
<dbReference type="InterPro" id="IPR051945">
    <property type="entry name" value="RRM_MRD1_RNA_proc_ribogen"/>
</dbReference>
<dbReference type="AlphaFoldDB" id="A0AAD8GPF5"/>
<dbReference type="CDD" id="cd12413">
    <property type="entry name" value="RRM1_RBM28_like"/>
    <property type="match status" value="1"/>
</dbReference>
<feature type="domain" description="RRM" evidence="7">
    <location>
        <begin position="730"/>
        <end position="843"/>
    </location>
</feature>
<dbReference type="PANTHER" id="PTHR48039">
    <property type="entry name" value="RNA-BINDING MOTIF PROTEIN 14B"/>
    <property type="match status" value="1"/>
</dbReference>
<protein>
    <submittedName>
        <fullName evidence="8">RNA-binding protein 28-like</fullName>
    </submittedName>
</protein>
<keyword evidence="2" id="KW-0677">Repeat</keyword>
<dbReference type="Pfam" id="PF00076">
    <property type="entry name" value="RRM_1"/>
    <property type="match status" value="3"/>
</dbReference>
<dbReference type="GO" id="GO:0005634">
    <property type="term" value="C:nucleus"/>
    <property type="evidence" value="ECO:0007669"/>
    <property type="project" value="UniProtKB-SubCell"/>
</dbReference>
<feature type="compositionally biased region" description="Basic and acidic residues" evidence="6">
    <location>
        <begin position="889"/>
        <end position="900"/>
    </location>
</feature>
<feature type="domain" description="RRM" evidence="7">
    <location>
        <begin position="21"/>
        <end position="99"/>
    </location>
</feature>
<comment type="subcellular location">
    <subcellularLocation>
        <location evidence="1">Nucleus</location>
    </subcellularLocation>
</comment>
<accession>A0AAD8GPF5</accession>
<dbReference type="CDD" id="cd12416">
    <property type="entry name" value="RRM4_RBM28_like"/>
    <property type="match status" value="1"/>
</dbReference>
<keyword evidence="4" id="KW-0539">Nucleus</keyword>
<dbReference type="InterPro" id="IPR012677">
    <property type="entry name" value="Nucleotide-bd_a/b_plait_sf"/>
</dbReference>
<gene>
    <name evidence="8" type="ORF">POM88_053485</name>
</gene>
<keyword evidence="3 5" id="KW-0694">RNA-binding</keyword>
<evidence type="ECO:0000313" key="9">
    <source>
        <dbReference type="Proteomes" id="UP001237642"/>
    </source>
</evidence>
<dbReference type="PANTHER" id="PTHR48039:SF5">
    <property type="entry name" value="RNA-BINDING PROTEIN 28"/>
    <property type="match status" value="1"/>
</dbReference>
<feature type="region of interest" description="Disordered" evidence="6">
    <location>
        <begin position="839"/>
        <end position="1040"/>
    </location>
</feature>
<proteinExistence type="predicted"/>
<feature type="region of interest" description="Disordered" evidence="6">
    <location>
        <begin position="85"/>
        <end position="160"/>
    </location>
</feature>
<evidence type="ECO:0000256" key="6">
    <source>
        <dbReference type="SAM" id="MobiDB-lite"/>
    </source>
</evidence>
<evidence type="ECO:0000256" key="5">
    <source>
        <dbReference type="PROSITE-ProRule" id="PRU00176"/>
    </source>
</evidence>
<dbReference type="EMBL" id="JAUIZM010000018">
    <property type="protein sequence ID" value="KAK1352221.1"/>
    <property type="molecule type" value="Genomic_DNA"/>
</dbReference>
<dbReference type="InterPro" id="IPR035979">
    <property type="entry name" value="RBD_domain_sf"/>
</dbReference>
<feature type="region of interest" description="Disordered" evidence="6">
    <location>
        <begin position="521"/>
        <end position="573"/>
    </location>
</feature>
<dbReference type="Proteomes" id="UP001237642">
    <property type="component" value="Unassembled WGS sequence"/>
</dbReference>
<feature type="compositionally biased region" description="Basic and acidic residues" evidence="6">
    <location>
        <begin position="976"/>
        <end position="988"/>
    </location>
</feature>
<reference evidence="8" key="1">
    <citation type="submission" date="2023-02" db="EMBL/GenBank/DDBJ databases">
        <title>Genome of toxic invasive species Heracleum sosnowskyi carries increased number of genes despite the absence of recent whole-genome duplications.</title>
        <authorList>
            <person name="Schelkunov M."/>
            <person name="Shtratnikova V."/>
            <person name="Makarenko M."/>
            <person name="Klepikova A."/>
            <person name="Omelchenko D."/>
            <person name="Novikova G."/>
            <person name="Obukhova E."/>
            <person name="Bogdanov V."/>
            <person name="Penin A."/>
            <person name="Logacheva M."/>
        </authorList>
    </citation>
    <scope>NUCLEOTIDE SEQUENCE</scope>
    <source>
        <strain evidence="8">Hsosn_3</strain>
        <tissue evidence="8">Leaf</tissue>
    </source>
</reference>
<dbReference type="GO" id="GO:0003729">
    <property type="term" value="F:mRNA binding"/>
    <property type="evidence" value="ECO:0007669"/>
    <property type="project" value="TreeGrafter"/>
</dbReference>
<evidence type="ECO:0000256" key="1">
    <source>
        <dbReference type="ARBA" id="ARBA00004123"/>
    </source>
</evidence>
<dbReference type="FunFam" id="3.30.70.330:FF:000182">
    <property type="entry name" value="RNA-binding motif protein 28"/>
    <property type="match status" value="1"/>
</dbReference>
<feature type="region of interest" description="Disordered" evidence="6">
    <location>
        <begin position="425"/>
        <end position="479"/>
    </location>
</feature>
<feature type="compositionally biased region" description="Basic and acidic residues" evidence="6">
    <location>
        <begin position="996"/>
        <end position="1010"/>
    </location>
</feature>
<name>A0AAD8GPF5_9APIA</name>
<dbReference type="Gene3D" id="3.30.70.330">
    <property type="match status" value="4"/>
</dbReference>
<evidence type="ECO:0000256" key="4">
    <source>
        <dbReference type="ARBA" id="ARBA00023242"/>
    </source>
</evidence>
<sequence length="1040" mass="117323">MGKNKKNKPLKQGTDSQYSPATVFIANLPFTFTNSQLEETFSDVGPIRRCFMVTKKGETEHRGVGFVQFATTEDVNRAIELKNGSSVGGRKIGVKHATHRPPLQQRRSKGDQVAHEDGDLKSKNKKDDISSEVVNQEQDEAAAPQELEKKVRKTDKPEEKKADKLEIEKVVKVAEKKVRKPGKSEIKDVTFTEKNVLKPDKSKAKKVAEGASDEKCYSEKQRLARTVIFGGLLSADMAESVHHKAKECGTVSSIIYPLSRDELNHHGLREDGCKMDASSVLFTSVRSARACVALLHQKEMSGGIVWARQLGGEGANTQKWKLIVRNLPYEKNETKEVLPKLKKKGNKEVLRYPKQRIKIKELFSKVGFVWEVIPQKEFQRFAFVKYTCKQDAENAIKKFNGTNFGGRPIAVDWAIPKKLYATKATQPLAASEEEQSGSDEEDDDMGTDMEEDENYSNEEDDDMGTDMEEDDNNSEEILEESNFGAVPVKSGIMEKERTEVDFDEEADVARKVLNTVIASSSGEAHVSHEDQSVVPKSNKDSGTMTVARKSVDGPTELAHDKKPGNTGKSESETQDLQKTLFICNLPFDVSTEEVKQRFNGFGEVQYFSPVLHHVTKRPKGTGFLKFKTIDAADAAISAASAVAGLGIILRGRQLKVMKALDKNSAHSKELEKTKKEDNDHRNLYLAKEGLIVEGTPAAQGVSVADMSKRQMLERTKAMKLRSPNFHISRTRLIIYNLPKSMTEKELKRRCIDAVTSRASKQKAVIRQIKFLKDEKKGKVVTKNHSRGVAFVEFTEHEHALVALRVLNNNPETFGPEHRPIVEFALDNIQTLKQRQEKIEFQQQQYQLQGSSQDGKNRQPRFDSHLPDARSNMSREHTSRGDFTSSKTSEPVRENKKEHEAVGVAAAEGKFNKRQKPSPMKWEKRTDSKYNYNEEVRRPIGKKRDNGESPPVVSEVLARNSRTIQEADDGRKKRKLQDRTVLNKDFSSHERKKSKKNKEPLGRDMEDKLDVLIKQYTSKFSGKAEGEKQGPPRQLKRWFQS</sequence>